<dbReference type="AlphaFoldDB" id="A0A5B0M7Q3"/>
<reference evidence="2 3" key="1">
    <citation type="submission" date="2019-05" db="EMBL/GenBank/DDBJ databases">
        <title>Emergence of the Ug99 lineage of the wheat stem rust pathogen through somatic hybridization.</title>
        <authorList>
            <person name="Li F."/>
            <person name="Upadhyaya N.M."/>
            <person name="Sperschneider J."/>
            <person name="Matny O."/>
            <person name="Nguyen-Phuc H."/>
            <person name="Mago R."/>
            <person name="Raley C."/>
            <person name="Miller M.E."/>
            <person name="Silverstein K.A.T."/>
            <person name="Henningsen E."/>
            <person name="Hirsch C.D."/>
            <person name="Visser B."/>
            <person name="Pretorius Z.A."/>
            <person name="Steffenson B.J."/>
            <person name="Schwessinger B."/>
            <person name="Dodds P.N."/>
            <person name="Figueroa M."/>
        </authorList>
    </citation>
    <scope>NUCLEOTIDE SEQUENCE [LARGE SCALE GENOMIC DNA]</scope>
    <source>
        <strain evidence="2 3">Ug99</strain>
    </source>
</reference>
<sequence length="189" mass="20165">MKQTREIRRATRSQGSTRAGVSQRPRSRRNPRFPSQYPPIHTAVVHPKVCRRVLPRVIATSIAPCSSASSSPSSATLPSSSSSRSSSPPPPWPSGPPSGSGANRPTVSPSPAWAICSSSTPSARSMPSSSTPLPTTESIDSGKLWVAKMAPLASDYPLGGLDWLPSVYSPKPYSYYLVRFTCARKPSNT</sequence>
<evidence type="ECO:0000313" key="3">
    <source>
        <dbReference type="Proteomes" id="UP000325313"/>
    </source>
</evidence>
<name>A0A5B0M7Q3_PUCGR</name>
<proteinExistence type="predicted"/>
<accession>A0A5B0M7Q3</accession>
<feature type="compositionally biased region" description="Pro residues" evidence="1">
    <location>
        <begin position="87"/>
        <end position="96"/>
    </location>
</feature>
<feature type="region of interest" description="Disordered" evidence="1">
    <location>
        <begin position="64"/>
        <end position="138"/>
    </location>
</feature>
<dbReference type="Proteomes" id="UP000325313">
    <property type="component" value="Unassembled WGS sequence"/>
</dbReference>
<gene>
    <name evidence="2" type="ORF">PGTUg99_021904</name>
</gene>
<protein>
    <submittedName>
        <fullName evidence="2">Uncharacterized protein</fullName>
    </submittedName>
</protein>
<organism evidence="2 3">
    <name type="scientific">Puccinia graminis f. sp. tritici</name>
    <dbReference type="NCBI Taxonomy" id="56615"/>
    <lineage>
        <taxon>Eukaryota</taxon>
        <taxon>Fungi</taxon>
        <taxon>Dikarya</taxon>
        <taxon>Basidiomycota</taxon>
        <taxon>Pucciniomycotina</taxon>
        <taxon>Pucciniomycetes</taxon>
        <taxon>Pucciniales</taxon>
        <taxon>Pucciniaceae</taxon>
        <taxon>Puccinia</taxon>
    </lineage>
</organism>
<evidence type="ECO:0000256" key="1">
    <source>
        <dbReference type="SAM" id="MobiDB-lite"/>
    </source>
</evidence>
<comment type="caution">
    <text evidence="2">The sequence shown here is derived from an EMBL/GenBank/DDBJ whole genome shotgun (WGS) entry which is preliminary data.</text>
</comment>
<evidence type="ECO:0000313" key="2">
    <source>
        <dbReference type="EMBL" id="KAA1072591.1"/>
    </source>
</evidence>
<feature type="compositionally biased region" description="Low complexity" evidence="1">
    <location>
        <begin position="117"/>
        <end position="138"/>
    </location>
</feature>
<dbReference type="EMBL" id="VDEP01000478">
    <property type="protein sequence ID" value="KAA1072591.1"/>
    <property type="molecule type" value="Genomic_DNA"/>
</dbReference>
<feature type="compositionally biased region" description="Low complexity" evidence="1">
    <location>
        <begin position="64"/>
        <end position="86"/>
    </location>
</feature>
<feature type="region of interest" description="Disordered" evidence="1">
    <location>
        <begin position="1"/>
        <end position="46"/>
    </location>
</feature>